<dbReference type="STRING" id="1798531.A2392_00405"/>
<comment type="subcellular location">
    <subcellularLocation>
        <location evidence="1">Membrane</location>
        <topology evidence="1">Single-pass membrane protein</topology>
    </subcellularLocation>
</comment>
<evidence type="ECO:0000313" key="8">
    <source>
        <dbReference type="Proteomes" id="UP000177395"/>
    </source>
</evidence>
<sequence>MFKHSLQRGRAYRQAGFTLIELLVVIAIIGILASVVMASLGTARAKGADASIKSTINNARAQAELFYDDQTPNSYTSVCTATGGIGAMETAVINIAGGAGYVTCGSSATAWAFKARLVSNTGQYYCVDSTGAAKVVTGTYSDTAFTACP</sequence>
<dbReference type="GO" id="GO:0015628">
    <property type="term" value="P:protein secretion by the type II secretion system"/>
    <property type="evidence" value="ECO:0007669"/>
    <property type="project" value="InterPro"/>
</dbReference>
<keyword evidence="4 6" id="KW-1133">Transmembrane helix</keyword>
<reference evidence="7 8" key="1">
    <citation type="journal article" date="2016" name="Nat. Commun.">
        <title>Thousands of microbial genomes shed light on interconnected biogeochemical processes in an aquifer system.</title>
        <authorList>
            <person name="Anantharaman K."/>
            <person name="Brown C.T."/>
            <person name="Hug L.A."/>
            <person name="Sharon I."/>
            <person name="Castelle C.J."/>
            <person name="Probst A.J."/>
            <person name="Thomas B.C."/>
            <person name="Singh A."/>
            <person name="Wilkins M.J."/>
            <person name="Karaoz U."/>
            <person name="Brodie E.L."/>
            <person name="Williams K.H."/>
            <person name="Hubbard S.S."/>
            <person name="Banfield J.F."/>
        </authorList>
    </citation>
    <scope>NUCLEOTIDE SEQUENCE [LARGE SCALE GENOMIC DNA]</scope>
</reference>
<evidence type="ECO:0008006" key="9">
    <source>
        <dbReference type="Google" id="ProtNLM"/>
    </source>
</evidence>
<proteinExistence type="predicted"/>
<dbReference type="EMBL" id="MFMS01000004">
    <property type="protein sequence ID" value="OGG85863.1"/>
    <property type="molecule type" value="Genomic_DNA"/>
</dbReference>
<dbReference type="NCBIfam" id="TIGR02532">
    <property type="entry name" value="IV_pilin_GFxxxE"/>
    <property type="match status" value="1"/>
</dbReference>
<evidence type="ECO:0000256" key="1">
    <source>
        <dbReference type="ARBA" id="ARBA00004167"/>
    </source>
</evidence>
<accession>A0A1F6FJ19</accession>
<dbReference type="AlphaFoldDB" id="A0A1F6FJ19"/>
<gene>
    <name evidence="7" type="ORF">A2392_00405</name>
</gene>
<organism evidence="7 8">
    <name type="scientific">Candidatus Kaiserbacteria bacterium RIFOXYB1_FULL_46_14</name>
    <dbReference type="NCBI Taxonomy" id="1798531"/>
    <lineage>
        <taxon>Bacteria</taxon>
        <taxon>Candidatus Kaiseribacteriota</taxon>
    </lineage>
</organism>
<evidence type="ECO:0000256" key="5">
    <source>
        <dbReference type="ARBA" id="ARBA00023136"/>
    </source>
</evidence>
<comment type="caution">
    <text evidence="7">The sequence shown here is derived from an EMBL/GenBank/DDBJ whole genome shotgun (WGS) entry which is preliminary data.</text>
</comment>
<evidence type="ECO:0000256" key="3">
    <source>
        <dbReference type="ARBA" id="ARBA00022692"/>
    </source>
</evidence>
<dbReference type="Proteomes" id="UP000177395">
    <property type="component" value="Unassembled WGS sequence"/>
</dbReference>
<keyword evidence="5 6" id="KW-0472">Membrane</keyword>
<name>A0A1F6FJ19_9BACT</name>
<keyword evidence="3 6" id="KW-0812">Transmembrane</keyword>
<dbReference type="InterPro" id="IPR012902">
    <property type="entry name" value="N_methyl_site"/>
</dbReference>
<protein>
    <recommendedName>
        <fullName evidence="9">Type II secretion system protein GspG C-terminal domain-containing protein</fullName>
    </recommendedName>
</protein>
<evidence type="ECO:0000256" key="4">
    <source>
        <dbReference type="ARBA" id="ARBA00022989"/>
    </source>
</evidence>
<keyword evidence="2" id="KW-0488">Methylation</keyword>
<dbReference type="PANTHER" id="PTHR30093">
    <property type="entry name" value="GENERAL SECRETION PATHWAY PROTEIN G"/>
    <property type="match status" value="1"/>
</dbReference>
<dbReference type="InterPro" id="IPR002416">
    <property type="entry name" value="T2SS_protein-GspH"/>
</dbReference>
<dbReference type="PANTHER" id="PTHR30093:SF44">
    <property type="entry name" value="TYPE II SECRETION SYSTEM CORE PROTEIN G"/>
    <property type="match status" value="1"/>
</dbReference>
<dbReference type="GO" id="GO:0015627">
    <property type="term" value="C:type II protein secretion system complex"/>
    <property type="evidence" value="ECO:0007669"/>
    <property type="project" value="InterPro"/>
</dbReference>
<evidence type="ECO:0000256" key="6">
    <source>
        <dbReference type="SAM" id="Phobius"/>
    </source>
</evidence>
<dbReference type="SUPFAM" id="SSF54523">
    <property type="entry name" value="Pili subunits"/>
    <property type="match status" value="1"/>
</dbReference>
<evidence type="ECO:0000256" key="2">
    <source>
        <dbReference type="ARBA" id="ARBA00022481"/>
    </source>
</evidence>
<dbReference type="InterPro" id="IPR045584">
    <property type="entry name" value="Pilin-like"/>
</dbReference>
<dbReference type="Gene3D" id="3.30.700.10">
    <property type="entry name" value="Glycoprotein, Type 4 Pilin"/>
    <property type="match status" value="1"/>
</dbReference>
<dbReference type="Pfam" id="PF07963">
    <property type="entry name" value="N_methyl"/>
    <property type="match status" value="1"/>
</dbReference>
<dbReference type="PROSITE" id="PS00409">
    <property type="entry name" value="PROKAR_NTER_METHYL"/>
    <property type="match status" value="1"/>
</dbReference>
<dbReference type="GO" id="GO:0016020">
    <property type="term" value="C:membrane"/>
    <property type="evidence" value="ECO:0007669"/>
    <property type="project" value="UniProtKB-SubCell"/>
</dbReference>
<evidence type="ECO:0000313" key="7">
    <source>
        <dbReference type="EMBL" id="OGG85863.1"/>
    </source>
</evidence>
<dbReference type="PRINTS" id="PR00885">
    <property type="entry name" value="BCTERIALGSPH"/>
</dbReference>
<feature type="transmembrane region" description="Helical" evidence="6">
    <location>
        <begin position="20"/>
        <end position="41"/>
    </location>
</feature>